<name>A0A1G8BUA2_9SPHI</name>
<feature type="transmembrane region" description="Helical" evidence="1">
    <location>
        <begin position="88"/>
        <end position="106"/>
    </location>
</feature>
<feature type="domain" description="Protein FecR C-terminal" evidence="3">
    <location>
        <begin position="313"/>
        <end position="382"/>
    </location>
</feature>
<dbReference type="OrthoDB" id="1099963at2"/>
<evidence type="ECO:0000259" key="2">
    <source>
        <dbReference type="Pfam" id="PF04773"/>
    </source>
</evidence>
<dbReference type="Pfam" id="PF04773">
    <property type="entry name" value="FecR"/>
    <property type="match status" value="1"/>
</dbReference>
<dbReference type="STRING" id="405671.SAMN05421827_12257"/>
<sequence length="384" mass="43280">MENHQNEHDNLLKKYQLGICTPEEKEIVEYLYIFSANSQKKDGKVIEDGPFRNEIWKRVLFVNGIKDFEKQNTVPSPQIQRPALWKKISIAAVLCIAIGTAIFYVVKTQPKQQQVVYTKDIGPGKNNATLTLPDGKVIILSDARNGELAKEQGVVIRKTSDGQIVYEVVDQGTAGNNQINTLSTLRGQNYEVRLPDGTKVILNAASSIKYPSSFLGALNRKVELTGEAYFEVSKDKAHPFLVYSKGQTVEVLGTHFNISAYPEDKLSKTTLLEGSVKINNQLLKPSQQFIRSATTEQIVAVNPDEAVAWTQGYFMFNDEPLENILSRIARWYNVEIIYKNQEIKKKKFLGTITKYDQLSKTLNLLAKTKDVSFEITGNKVFVDH</sequence>
<dbReference type="PANTHER" id="PTHR30273:SF2">
    <property type="entry name" value="PROTEIN FECR"/>
    <property type="match status" value="1"/>
</dbReference>
<keyword evidence="1" id="KW-0472">Membrane</keyword>
<keyword evidence="5" id="KW-1185">Reference proteome</keyword>
<gene>
    <name evidence="4" type="ORF">SAMN05421827_12257</name>
</gene>
<dbReference type="PIRSF" id="PIRSF018266">
    <property type="entry name" value="FecR"/>
    <property type="match status" value="1"/>
</dbReference>
<dbReference type="Gene3D" id="2.60.120.1440">
    <property type="match status" value="1"/>
</dbReference>
<dbReference type="EMBL" id="FNCH01000022">
    <property type="protein sequence ID" value="SDH36701.1"/>
    <property type="molecule type" value="Genomic_DNA"/>
</dbReference>
<dbReference type="Gene3D" id="3.55.50.30">
    <property type="match status" value="1"/>
</dbReference>
<evidence type="ECO:0000313" key="4">
    <source>
        <dbReference type="EMBL" id="SDH36701.1"/>
    </source>
</evidence>
<accession>A0A1G8BUA2</accession>
<evidence type="ECO:0000259" key="3">
    <source>
        <dbReference type="Pfam" id="PF16344"/>
    </source>
</evidence>
<dbReference type="InterPro" id="IPR006860">
    <property type="entry name" value="FecR"/>
</dbReference>
<dbReference type="GO" id="GO:0016989">
    <property type="term" value="F:sigma factor antagonist activity"/>
    <property type="evidence" value="ECO:0007669"/>
    <property type="project" value="TreeGrafter"/>
</dbReference>
<dbReference type="Pfam" id="PF16344">
    <property type="entry name" value="FecR_C"/>
    <property type="match status" value="1"/>
</dbReference>
<proteinExistence type="predicted"/>
<protein>
    <submittedName>
        <fullName evidence="4">FecR protein</fullName>
    </submittedName>
</protein>
<organism evidence="4 5">
    <name type="scientific">Pedobacter terrae</name>
    <dbReference type="NCBI Taxonomy" id="405671"/>
    <lineage>
        <taxon>Bacteria</taxon>
        <taxon>Pseudomonadati</taxon>
        <taxon>Bacteroidota</taxon>
        <taxon>Sphingobacteriia</taxon>
        <taxon>Sphingobacteriales</taxon>
        <taxon>Sphingobacteriaceae</taxon>
        <taxon>Pedobacter</taxon>
    </lineage>
</organism>
<dbReference type="InterPro" id="IPR012373">
    <property type="entry name" value="Ferrdict_sens_TM"/>
</dbReference>
<keyword evidence="1" id="KW-0812">Transmembrane</keyword>
<evidence type="ECO:0000256" key="1">
    <source>
        <dbReference type="SAM" id="Phobius"/>
    </source>
</evidence>
<dbReference type="Proteomes" id="UP000199643">
    <property type="component" value="Unassembled WGS sequence"/>
</dbReference>
<feature type="domain" description="FecR protein" evidence="2">
    <location>
        <begin position="181"/>
        <end position="277"/>
    </location>
</feature>
<dbReference type="PANTHER" id="PTHR30273">
    <property type="entry name" value="PERIPLASMIC SIGNAL SENSOR AND SIGMA FACTOR ACTIVATOR FECR-RELATED"/>
    <property type="match status" value="1"/>
</dbReference>
<reference evidence="5" key="1">
    <citation type="submission" date="2016-10" db="EMBL/GenBank/DDBJ databases">
        <authorList>
            <person name="Varghese N."/>
            <person name="Submissions S."/>
        </authorList>
    </citation>
    <scope>NUCLEOTIDE SEQUENCE [LARGE SCALE GENOMIC DNA]</scope>
    <source>
        <strain evidence="5">DSM 17933</strain>
    </source>
</reference>
<dbReference type="RefSeq" id="WP_090503554.1">
    <property type="nucleotide sequence ID" value="NZ_FNCH01000022.1"/>
</dbReference>
<dbReference type="InterPro" id="IPR032508">
    <property type="entry name" value="FecR_C"/>
</dbReference>
<keyword evidence="1" id="KW-1133">Transmembrane helix</keyword>
<dbReference type="AlphaFoldDB" id="A0A1G8BUA2"/>
<evidence type="ECO:0000313" key="5">
    <source>
        <dbReference type="Proteomes" id="UP000199643"/>
    </source>
</evidence>